<dbReference type="Gene3D" id="2.150.10.10">
    <property type="entry name" value="Serralysin-like metalloprotease, C-terminal"/>
    <property type="match status" value="1"/>
</dbReference>
<comment type="caution">
    <text evidence="6">The sequence shown here is derived from an EMBL/GenBank/DDBJ whole genome shotgun (WGS) entry which is preliminary data.</text>
</comment>
<dbReference type="PRINTS" id="PR00313">
    <property type="entry name" value="CABNDNGRPT"/>
</dbReference>
<evidence type="ECO:0000313" key="6">
    <source>
        <dbReference type="EMBL" id="ONG45381.1"/>
    </source>
</evidence>
<dbReference type="Pfam" id="PF08548">
    <property type="entry name" value="Peptidase_M10_C"/>
    <property type="match status" value="1"/>
</dbReference>
<reference evidence="6 7" key="1">
    <citation type="submission" date="2016-10" db="EMBL/GenBank/DDBJ databases">
        <title>Draft Genome sequence of Roseomonas sp. strain M3.</title>
        <authorList>
            <person name="Subhash Y."/>
            <person name="Lee S."/>
        </authorList>
    </citation>
    <scope>NUCLEOTIDE SEQUENCE [LARGE SCALE GENOMIC DNA]</scope>
    <source>
        <strain evidence="6 7">M3</strain>
    </source>
</reference>
<dbReference type="EMBL" id="MLCO01000352">
    <property type="protein sequence ID" value="ONG45381.1"/>
    <property type="molecule type" value="Genomic_DNA"/>
</dbReference>
<dbReference type="InterPro" id="IPR050557">
    <property type="entry name" value="RTX_toxin/Mannuronan_C5-epim"/>
</dbReference>
<comment type="cofactor">
    <cofactor evidence="1">
        <name>Ca(2+)</name>
        <dbReference type="ChEBI" id="CHEBI:29108"/>
    </cofactor>
</comment>
<accession>A0A1V2GUN7</accession>
<dbReference type="InterPro" id="IPR013858">
    <property type="entry name" value="Peptidase_M10B_C"/>
</dbReference>
<evidence type="ECO:0000259" key="5">
    <source>
        <dbReference type="Pfam" id="PF08548"/>
    </source>
</evidence>
<evidence type="ECO:0000256" key="3">
    <source>
        <dbReference type="ARBA" id="ARBA00022525"/>
    </source>
</evidence>
<keyword evidence="4" id="KW-0677">Repeat</keyword>
<comment type="subcellular location">
    <subcellularLocation>
        <location evidence="2">Secreted</location>
    </subcellularLocation>
</comment>
<dbReference type="Proteomes" id="UP000188879">
    <property type="component" value="Unassembled WGS sequence"/>
</dbReference>
<dbReference type="PANTHER" id="PTHR38340">
    <property type="entry name" value="S-LAYER PROTEIN"/>
    <property type="match status" value="1"/>
</dbReference>
<name>A0A1V2GUN7_9PROT</name>
<evidence type="ECO:0000313" key="7">
    <source>
        <dbReference type="Proteomes" id="UP000188879"/>
    </source>
</evidence>
<organism evidence="6 7">
    <name type="scientific">Teichococcus deserti</name>
    <dbReference type="NCBI Taxonomy" id="1817963"/>
    <lineage>
        <taxon>Bacteria</taxon>
        <taxon>Pseudomonadati</taxon>
        <taxon>Pseudomonadota</taxon>
        <taxon>Alphaproteobacteria</taxon>
        <taxon>Acetobacterales</taxon>
        <taxon>Roseomonadaceae</taxon>
        <taxon>Roseomonas</taxon>
    </lineage>
</organism>
<dbReference type="InterPro" id="IPR001343">
    <property type="entry name" value="Hemolysn_Ca-bd"/>
</dbReference>
<evidence type="ECO:0000256" key="4">
    <source>
        <dbReference type="ARBA" id="ARBA00022737"/>
    </source>
</evidence>
<feature type="domain" description="Peptidase M10 serralysin C-terminal" evidence="5">
    <location>
        <begin position="10"/>
        <end position="164"/>
    </location>
</feature>
<dbReference type="InterPro" id="IPR011049">
    <property type="entry name" value="Serralysin-like_metalloprot_C"/>
</dbReference>
<dbReference type="GO" id="GO:0005615">
    <property type="term" value="C:extracellular space"/>
    <property type="evidence" value="ECO:0007669"/>
    <property type="project" value="InterPro"/>
</dbReference>
<gene>
    <name evidence="6" type="ORF">BKE38_26545</name>
</gene>
<dbReference type="Pfam" id="PF00353">
    <property type="entry name" value="HemolysinCabind"/>
    <property type="match status" value="1"/>
</dbReference>
<protein>
    <recommendedName>
        <fullName evidence="5">Peptidase M10 serralysin C-terminal domain-containing protein</fullName>
    </recommendedName>
</protein>
<dbReference type="PROSITE" id="PS00330">
    <property type="entry name" value="HEMOLYSIN_CALCIUM"/>
    <property type="match status" value="1"/>
</dbReference>
<dbReference type="AlphaFoldDB" id="A0A1V2GUN7"/>
<evidence type="ECO:0000256" key="2">
    <source>
        <dbReference type="ARBA" id="ARBA00004613"/>
    </source>
</evidence>
<dbReference type="SUPFAM" id="SSF51120">
    <property type="entry name" value="beta-Roll"/>
    <property type="match status" value="1"/>
</dbReference>
<dbReference type="PANTHER" id="PTHR38340:SF1">
    <property type="entry name" value="S-LAYER PROTEIN"/>
    <property type="match status" value="1"/>
</dbReference>
<keyword evidence="3" id="KW-0964">Secreted</keyword>
<proteinExistence type="predicted"/>
<keyword evidence="7" id="KW-1185">Reference proteome</keyword>
<dbReference type="InterPro" id="IPR018511">
    <property type="entry name" value="Hemolysin-typ_Ca-bd_CS"/>
</dbReference>
<evidence type="ECO:0000256" key="1">
    <source>
        <dbReference type="ARBA" id="ARBA00001913"/>
    </source>
</evidence>
<sequence>MSNIIFSGKGNDSLFGGFGFDQIFGGGGDDYIIGYGFGPGNPSSQPFYGLSETGRDILDGGAGDDYLGGGGGDDILIGGTGNDVLAGSRGKDILYGGAGDDILRPGDDADILWGGSGADTFRYSYSVNAVESPDADGGRDVIMDFEVGIDKLDLRGYSVKPEDLDITKISQGLLLSFEFLGREFDLEVRGLTAFQPGDIIFS</sequence>
<dbReference type="GO" id="GO:0005509">
    <property type="term" value="F:calcium ion binding"/>
    <property type="evidence" value="ECO:0007669"/>
    <property type="project" value="InterPro"/>
</dbReference>